<accession>A0A5B6W2N2</accession>
<protein>
    <submittedName>
        <fullName evidence="1">Diacylglycerol O-acyltransferase 2-like protein</fullName>
    </submittedName>
</protein>
<dbReference type="EMBL" id="SMMG02000005">
    <property type="protein sequence ID" value="KAA3475576.1"/>
    <property type="molecule type" value="Genomic_DNA"/>
</dbReference>
<comment type="caution">
    <text evidence="1">The sequence shown here is derived from an EMBL/GenBank/DDBJ whole genome shotgun (WGS) entry which is preliminary data.</text>
</comment>
<name>A0A5B6W2N2_9ROSI</name>
<evidence type="ECO:0000313" key="1">
    <source>
        <dbReference type="EMBL" id="KAA3475576.1"/>
    </source>
</evidence>
<dbReference type="AlphaFoldDB" id="A0A5B6W2N2"/>
<sequence length="95" mass="10967">MKHFDGYFLYYTNILRQLYLLSKTEPVSINSPTCCYAATLRVQEVHDQFVKALEDLSVRHKARVGYADLPLKILWANHACLFANPLYLCYSSAMC</sequence>
<dbReference type="Proteomes" id="UP000325315">
    <property type="component" value="Unassembled WGS sequence"/>
</dbReference>
<keyword evidence="2" id="KW-1185">Reference proteome</keyword>
<dbReference type="GO" id="GO:0016746">
    <property type="term" value="F:acyltransferase activity"/>
    <property type="evidence" value="ECO:0007669"/>
    <property type="project" value="UniProtKB-KW"/>
</dbReference>
<reference evidence="1" key="1">
    <citation type="submission" date="2019-08" db="EMBL/GenBank/DDBJ databases">
        <authorList>
            <person name="Liu F."/>
        </authorList>
    </citation>
    <scope>NUCLEOTIDE SEQUENCE [LARGE SCALE GENOMIC DNA]</scope>
    <source>
        <strain evidence="1">PA1801</strain>
        <tissue evidence="1">Leaf</tissue>
    </source>
</reference>
<gene>
    <name evidence="1" type="ORF">EPI10_025740</name>
</gene>
<proteinExistence type="predicted"/>
<evidence type="ECO:0000313" key="2">
    <source>
        <dbReference type="Proteomes" id="UP000325315"/>
    </source>
</evidence>
<dbReference type="OrthoDB" id="264532at2759"/>
<organism evidence="1 2">
    <name type="scientific">Gossypium australe</name>
    <dbReference type="NCBI Taxonomy" id="47621"/>
    <lineage>
        <taxon>Eukaryota</taxon>
        <taxon>Viridiplantae</taxon>
        <taxon>Streptophyta</taxon>
        <taxon>Embryophyta</taxon>
        <taxon>Tracheophyta</taxon>
        <taxon>Spermatophyta</taxon>
        <taxon>Magnoliopsida</taxon>
        <taxon>eudicotyledons</taxon>
        <taxon>Gunneridae</taxon>
        <taxon>Pentapetalae</taxon>
        <taxon>rosids</taxon>
        <taxon>malvids</taxon>
        <taxon>Malvales</taxon>
        <taxon>Malvaceae</taxon>
        <taxon>Malvoideae</taxon>
        <taxon>Gossypium</taxon>
    </lineage>
</organism>
<keyword evidence="1" id="KW-0808">Transferase</keyword>
<keyword evidence="1" id="KW-0012">Acyltransferase</keyword>